<dbReference type="EMBL" id="KQ976398">
    <property type="protein sequence ID" value="KYM92733.1"/>
    <property type="molecule type" value="Genomic_DNA"/>
</dbReference>
<accession>A0A195BXR2</accession>
<protein>
    <submittedName>
        <fullName evidence="1">Uncharacterized protein</fullName>
    </submittedName>
</protein>
<organism evidence="1 2">
    <name type="scientific">Atta colombica</name>
    <dbReference type="NCBI Taxonomy" id="520822"/>
    <lineage>
        <taxon>Eukaryota</taxon>
        <taxon>Metazoa</taxon>
        <taxon>Ecdysozoa</taxon>
        <taxon>Arthropoda</taxon>
        <taxon>Hexapoda</taxon>
        <taxon>Insecta</taxon>
        <taxon>Pterygota</taxon>
        <taxon>Neoptera</taxon>
        <taxon>Endopterygota</taxon>
        <taxon>Hymenoptera</taxon>
        <taxon>Apocrita</taxon>
        <taxon>Aculeata</taxon>
        <taxon>Formicoidea</taxon>
        <taxon>Formicidae</taxon>
        <taxon>Myrmicinae</taxon>
        <taxon>Atta</taxon>
    </lineage>
</organism>
<dbReference type="Proteomes" id="UP000078540">
    <property type="component" value="Unassembled WGS sequence"/>
</dbReference>
<evidence type="ECO:0000313" key="1">
    <source>
        <dbReference type="EMBL" id="KYM92733.1"/>
    </source>
</evidence>
<name>A0A195BXR2_9HYME</name>
<evidence type="ECO:0000313" key="2">
    <source>
        <dbReference type="Proteomes" id="UP000078540"/>
    </source>
</evidence>
<keyword evidence="2" id="KW-1185">Reference proteome</keyword>
<reference evidence="1 2" key="1">
    <citation type="submission" date="2015-09" db="EMBL/GenBank/DDBJ databases">
        <title>Atta colombica WGS genome.</title>
        <authorList>
            <person name="Nygaard S."/>
            <person name="Hu H."/>
            <person name="Boomsma J."/>
            <person name="Zhang G."/>
        </authorList>
    </citation>
    <scope>NUCLEOTIDE SEQUENCE [LARGE SCALE GENOMIC DNA]</scope>
    <source>
        <strain evidence="1">Treedump-2</strain>
        <tissue evidence="1">Whole body</tissue>
    </source>
</reference>
<dbReference type="AlphaFoldDB" id="A0A195BXR2"/>
<gene>
    <name evidence="1" type="ORF">ALC53_00670</name>
</gene>
<sequence length="205" mass="22318">MGKDPDCFDVMHSRVSECTSIAEGIAVGGVRRKTAGYTVCCPLLADLYETLLTPKHTSSSFGQEQMNSRGFIERCVTRKLWTRSRSQDAAAKYQSHYAPYYPRLHSAFEGCLPDEASRYRNELDLGADRKAVEQSLDEIATESPKAPLLCSPGIIVALKMASATVVSAWSENVENFGGLSAGFNAQRSVSTGSHGIITKSPKPHL</sequence>
<proteinExistence type="predicted"/>